<accession>A0A0F9MD87</accession>
<name>A0A0F9MD87_9ZZZZ</name>
<gene>
    <name evidence="1" type="ORF">LCGC14_1169410</name>
</gene>
<protein>
    <submittedName>
        <fullName evidence="1">Uncharacterized protein</fullName>
    </submittedName>
</protein>
<dbReference type="AlphaFoldDB" id="A0A0F9MD87"/>
<comment type="caution">
    <text evidence="1">The sequence shown here is derived from an EMBL/GenBank/DDBJ whole genome shotgun (WGS) entry which is preliminary data.</text>
</comment>
<sequence length="67" mass="7868">MAYNHPLPTNLIPEGDICVPLYIPDDPDYIALLIRAVRLLELDRHYQKHANNEGEIVREQWRTRTVT</sequence>
<organism evidence="1">
    <name type="scientific">marine sediment metagenome</name>
    <dbReference type="NCBI Taxonomy" id="412755"/>
    <lineage>
        <taxon>unclassified sequences</taxon>
        <taxon>metagenomes</taxon>
        <taxon>ecological metagenomes</taxon>
    </lineage>
</organism>
<feature type="non-terminal residue" evidence="1">
    <location>
        <position position="67"/>
    </location>
</feature>
<dbReference type="EMBL" id="LAZR01005764">
    <property type="protein sequence ID" value="KKM97296.1"/>
    <property type="molecule type" value="Genomic_DNA"/>
</dbReference>
<proteinExistence type="predicted"/>
<reference evidence="1" key="1">
    <citation type="journal article" date="2015" name="Nature">
        <title>Complex archaea that bridge the gap between prokaryotes and eukaryotes.</title>
        <authorList>
            <person name="Spang A."/>
            <person name="Saw J.H."/>
            <person name="Jorgensen S.L."/>
            <person name="Zaremba-Niedzwiedzka K."/>
            <person name="Martijn J."/>
            <person name="Lind A.E."/>
            <person name="van Eijk R."/>
            <person name="Schleper C."/>
            <person name="Guy L."/>
            <person name="Ettema T.J."/>
        </authorList>
    </citation>
    <scope>NUCLEOTIDE SEQUENCE</scope>
</reference>
<evidence type="ECO:0000313" key="1">
    <source>
        <dbReference type="EMBL" id="KKM97296.1"/>
    </source>
</evidence>